<keyword evidence="10" id="KW-1185">Reference proteome</keyword>
<keyword evidence="5 8" id="KW-1133">Transmembrane helix</keyword>
<keyword evidence="3" id="KW-0808">Transferase</keyword>
<evidence type="ECO:0000256" key="3">
    <source>
        <dbReference type="ARBA" id="ARBA00022679"/>
    </source>
</evidence>
<feature type="transmembrane region" description="Helical" evidence="8">
    <location>
        <begin position="441"/>
        <end position="466"/>
    </location>
</feature>
<proteinExistence type="inferred from homology"/>
<feature type="transmembrane region" description="Helical" evidence="8">
    <location>
        <begin position="403"/>
        <end position="421"/>
    </location>
</feature>
<organism evidence="9 10">
    <name type="scientific">Mycobacterium bourgelatii</name>
    <dbReference type="NCBI Taxonomy" id="1273442"/>
    <lineage>
        <taxon>Bacteria</taxon>
        <taxon>Bacillati</taxon>
        <taxon>Actinomycetota</taxon>
        <taxon>Actinomycetes</taxon>
        <taxon>Mycobacteriales</taxon>
        <taxon>Mycobacteriaceae</taxon>
        <taxon>Mycobacterium</taxon>
    </lineage>
</organism>
<comment type="similarity">
    <text evidence="7">Belongs to the glycosyltransferase 87 family.</text>
</comment>
<dbReference type="EMBL" id="BLKZ01000001">
    <property type="protein sequence ID" value="GFG90225.1"/>
    <property type="molecule type" value="Genomic_DNA"/>
</dbReference>
<evidence type="ECO:0000256" key="6">
    <source>
        <dbReference type="ARBA" id="ARBA00023136"/>
    </source>
</evidence>
<keyword evidence="4 8" id="KW-0812">Transmembrane</keyword>
<comment type="caution">
    <text evidence="9">The sequence shown here is derived from an EMBL/GenBank/DDBJ whole genome shotgun (WGS) entry which is preliminary data.</text>
</comment>
<dbReference type="GO" id="GO:0016758">
    <property type="term" value="F:hexosyltransferase activity"/>
    <property type="evidence" value="ECO:0007669"/>
    <property type="project" value="InterPro"/>
</dbReference>
<evidence type="ECO:0000256" key="2">
    <source>
        <dbReference type="ARBA" id="ARBA00022475"/>
    </source>
</evidence>
<feature type="transmembrane region" description="Helical" evidence="8">
    <location>
        <begin position="138"/>
        <end position="157"/>
    </location>
</feature>
<feature type="transmembrane region" description="Helical" evidence="8">
    <location>
        <begin position="323"/>
        <end position="344"/>
    </location>
</feature>
<evidence type="ECO:0000256" key="8">
    <source>
        <dbReference type="SAM" id="Phobius"/>
    </source>
</evidence>
<evidence type="ECO:0000256" key="5">
    <source>
        <dbReference type="ARBA" id="ARBA00022989"/>
    </source>
</evidence>
<dbReference type="InterPro" id="IPR018584">
    <property type="entry name" value="GT87"/>
</dbReference>
<keyword evidence="6 8" id="KW-0472">Membrane</keyword>
<reference evidence="9 10" key="1">
    <citation type="journal article" date="2019" name="Emerg. Microbes Infect.">
        <title>Comprehensive subspecies identification of 175 nontuberculous mycobacteria species based on 7547 genomic profiles.</title>
        <authorList>
            <person name="Matsumoto Y."/>
            <person name="Kinjo T."/>
            <person name="Motooka D."/>
            <person name="Nabeya D."/>
            <person name="Jung N."/>
            <person name="Uechi K."/>
            <person name="Horii T."/>
            <person name="Iida T."/>
            <person name="Fujita J."/>
            <person name="Nakamura S."/>
        </authorList>
    </citation>
    <scope>NUCLEOTIDE SEQUENCE [LARGE SCALE GENOMIC DNA]</scope>
    <source>
        <strain evidence="9 10">JCM 30725</strain>
    </source>
</reference>
<feature type="transmembrane region" description="Helical" evidence="8">
    <location>
        <begin position="240"/>
        <end position="259"/>
    </location>
</feature>
<protein>
    <submittedName>
        <fullName evidence="9">Membrane protein</fullName>
    </submittedName>
</protein>
<comment type="subcellular location">
    <subcellularLocation>
        <location evidence="1">Cell membrane</location>
        <topology evidence="1">Multi-pass membrane protein</topology>
    </subcellularLocation>
</comment>
<feature type="transmembrane region" description="Helical" evidence="8">
    <location>
        <begin position="30"/>
        <end position="50"/>
    </location>
</feature>
<feature type="transmembrane region" description="Helical" evidence="8">
    <location>
        <begin position="211"/>
        <end position="234"/>
    </location>
</feature>
<dbReference type="AlphaFoldDB" id="A0A7I9YNI1"/>
<accession>A0A7I9YNI1</accession>
<dbReference type="Proteomes" id="UP000465360">
    <property type="component" value="Unassembled WGS sequence"/>
</dbReference>
<evidence type="ECO:0000313" key="9">
    <source>
        <dbReference type="EMBL" id="GFG90225.1"/>
    </source>
</evidence>
<evidence type="ECO:0000256" key="4">
    <source>
        <dbReference type="ARBA" id="ARBA00022692"/>
    </source>
</evidence>
<feature type="transmembrane region" description="Helical" evidence="8">
    <location>
        <begin position="189"/>
        <end position="204"/>
    </location>
</feature>
<dbReference type="Pfam" id="PF09594">
    <property type="entry name" value="GT87"/>
    <property type="match status" value="1"/>
</dbReference>
<keyword evidence="2" id="KW-1003">Cell membrane</keyword>
<evidence type="ECO:0000256" key="7">
    <source>
        <dbReference type="ARBA" id="ARBA00024033"/>
    </source>
</evidence>
<gene>
    <name evidence="9" type="ORF">MBOU_22670</name>
</gene>
<evidence type="ECO:0000256" key="1">
    <source>
        <dbReference type="ARBA" id="ARBA00004651"/>
    </source>
</evidence>
<sequence>MNRPLEMLRGVATPSRERLSVVTSQSERTLLLGTILLASAVSAVTAYVLIQCYSVDVVSTLLLAPQDCFLDWERIGRHCFSDYAMIATAGVQPKPADYLIALPPDYRPTAMGTWAPARLPYMLFAFPAHLLGVPRLGLVTYLVGLAAAVLSPAIWAARGAQGLERIVVFVALGVAAIPGWGALDRGNSTGFIVPIALVFLVSLIRQRWGLVTLMVILAVLIKPQFAVLGAVLLAARQWRWAGIGIVGVAISNVFAFLLWPQGFPGTIMQSIHNIVEFNNSFGGLHDTRNVSFGRALMLIPDSIKSYQTGGKIPGDFLAGPRTMVGFAVLVVVVIAVLSLGRRIPPPMVGIVLLATATFSPAYSAYYYLVFVLPVAALIVRAPDGPPGTGIFNWPATGAHGRRVIGICLSFAAALGIVHIALPGPPFDVPIYEQFGARGIMGYTTLVSTSVTWVPILWLVACAAIIVSYARRPASFGDESALHSETPSPAGGVT</sequence>
<feature type="transmembrane region" description="Helical" evidence="8">
    <location>
        <begin position="166"/>
        <end position="183"/>
    </location>
</feature>
<evidence type="ECO:0000313" key="10">
    <source>
        <dbReference type="Proteomes" id="UP000465360"/>
    </source>
</evidence>
<name>A0A7I9YNI1_MYCBU</name>
<dbReference type="GO" id="GO:0005886">
    <property type="term" value="C:plasma membrane"/>
    <property type="evidence" value="ECO:0007669"/>
    <property type="project" value="UniProtKB-SubCell"/>
</dbReference>